<dbReference type="Proteomes" id="UP001244586">
    <property type="component" value="Chromosome"/>
</dbReference>
<organism evidence="1 2">
    <name type="scientific">Acinetobacter johnsonii</name>
    <dbReference type="NCBI Taxonomy" id="40214"/>
    <lineage>
        <taxon>Bacteria</taxon>
        <taxon>Pseudomonadati</taxon>
        <taxon>Pseudomonadota</taxon>
        <taxon>Gammaproteobacteria</taxon>
        <taxon>Moraxellales</taxon>
        <taxon>Moraxellaceae</taxon>
        <taxon>Acinetobacter</taxon>
    </lineage>
</organism>
<evidence type="ECO:0000313" key="1">
    <source>
        <dbReference type="EMBL" id="WMG19066.1"/>
    </source>
</evidence>
<accession>A0AAJ6IG39</accession>
<reference evidence="1 2" key="1">
    <citation type="submission" date="2023-04" db="EMBL/GenBank/DDBJ databases">
        <title>Acinetobacter johnsonii isolate AYTCM encoding NDM-1, OXA-58 and PER-1.</title>
        <authorList>
            <person name="Tian C."/>
            <person name="Wang S."/>
            <person name="Fan X."/>
            <person name="Xia D."/>
        </authorList>
    </citation>
    <scope>NUCLEOTIDE SEQUENCE [LARGE SCALE GENOMIC DNA]</scope>
    <source>
        <strain evidence="1 2">AYTCM</strain>
    </source>
</reference>
<proteinExistence type="predicted"/>
<evidence type="ECO:0000313" key="2">
    <source>
        <dbReference type="Proteomes" id="UP001244586"/>
    </source>
</evidence>
<keyword evidence="2" id="KW-1185">Reference proteome</keyword>
<dbReference type="RefSeq" id="WP_058951591.1">
    <property type="nucleotide sequence ID" value="NZ_CP121776.1"/>
</dbReference>
<protein>
    <submittedName>
        <fullName evidence="1">Uncharacterized protein</fullName>
    </submittedName>
</protein>
<dbReference type="EMBL" id="CP121776">
    <property type="protein sequence ID" value="WMG19066.1"/>
    <property type="molecule type" value="Genomic_DNA"/>
</dbReference>
<dbReference type="AlphaFoldDB" id="A0AAJ6IG39"/>
<gene>
    <name evidence="1" type="ORF">QBJ73_05695</name>
</gene>
<sequence length="408" mass="47854">MNQDQYCNMLFESFYEAMATCDEQAMNIEGDKLFNFLMMDMLQNSSGRSLTFSDRTGTTELHTFLDAYQRRLEINADVARTIEAEIYSNISSYSFEKHMDFKNPELREKDYSINFKPIQIKAVIDWLDLSFEVNPSHCSFLHKPNARSYIKSFLTMKTGKKYYVKHDDSDINQDGLVFTIRLHDIKNKADLLRIADLLEKQYGAETHRMKIRNIELSLDFYNANNRGLLSALHKSLRYQATADNFRIYKYVREDIRNKFNPIPHSPLMLLKRFNHDWCLGVNPKGSPLCYRLYVKTTDSNRQPLPTEDHRLRVEVTLDQTILKNTDFSIKNLQNIIKQGFKFLTFTELDKAVTNAFKESYDEIIKPYGKEQKARNVNRNKRSLQDGIKTHAELNSIVSKAIFNLCRKF</sequence>
<name>A0AAJ6IG39_ACIJO</name>